<comment type="caution">
    <text evidence="1">The sequence shown here is derived from an EMBL/GenBank/DDBJ whole genome shotgun (WGS) entry which is preliminary data.</text>
</comment>
<organism evidence="1 2">
    <name type="scientific">Candidatus Methanofastidiosum methylothiophilum</name>
    <dbReference type="NCBI Taxonomy" id="1705564"/>
    <lineage>
        <taxon>Archaea</taxon>
        <taxon>Methanobacteriati</taxon>
        <taxon>Methanobacteriota</taxon>
        <taxon>Stenosarchaea group</taxon>
        <taxon>Candidatus Methanofastidiosia</taxon>
        <taxon>Candidatus Methanofastidiosales</taxon>
        <taxon>Candidatus Methanofastidiosaceae</taxon>
        <taxon>Candidatus Methanofastidiosum</taxon>
    </lineage>
</organism>
<proteinExistence type="predicted"/>
<accession>A0A150IL29</accession>
<reference evidence="1 2" key="1">
    <citation type="journal article" date="2016" name="ISME J.">
        <title>Chasing the elusive Euryarchaeota class WSA2: genomes reveal a uniquely fastidious methyl-reducing methanogen.</title>
        <authorList>
            <person name="Nobu M.K."/>
            <person name="Narihiro T."/>
            <person name="Kuroda K."/>
            <person name="Mei R."/>
            <person name="Liu W.T."/>
        </authorList>
    </citation>
    <scope>NUCLEOTIDE SEQUENCE [LARGE SCALE GENOMIC DNA]</scope>
    <source>
        <strain evidence="1">U1lsi0528_Bin055</strain>
    </source>
</reference>
<protein>
    <submittedName>
        <fullName evidence="1">Uncharacterized protein</fullName>
    </submittedName>
</protein>
<name>A0A150IL29_9EURY</name>
<sequence length="54" mass="6153">MKSLKNMTKNESEYHGSFVFSKDDDADYKPMLQGIINTRCNYDGAKIEGSMEVD</sequence>
<evidence type="ECO:0000313" key="1">
    <source>
        <dbReference type="EMBL" id="KYC45638.1"/>
    </source>
</evidence>
<dbReference type="EMBL" id="LNGC01000228">
    <property type="protein sequence ID" value="KYC45638.1"/>
    <property type="molecule type" value="Genomic_DNA"/>
</dbReference>
<dbReference type="AlphaFoldDB" id="A0A150IL29"/>
<evidence type="ECO:0000313" key="2">
    <source>
        <dbReference type="Proteomes" id="UP000075398"/>
    </source>
</evidence>
<gene>
    <name evidence="1" type="ORF">AMQ22_02197</name>
</gene>
<dbReference type="Proteomes" id="UP000075398">
    <property type="component" value="Unassembled WGS sequence"/>
</dbReference>